<evidence type="ECO:0000313" key="1">
    <source>
        <dbReference type="EMBL" id="THH16799.1"/>
    </source>
</evidence>
<name>A0A4S4LW68_9APHY</name>
<proteinExistence type="predicted"/>
<protein>
    <submittedName>
        <fullName evidence="1">Uncharacterized protein</fullName>
    </submittedName>
</protein>
<accession>A0A4S4LW68</accession>
<dbReference type="OrthoDB" id="2804332at2759"/>
<reference evidence="1 2" key="1">
    <citation type="submission" date="2019-02" db="EMBL/GenBank/DDBJ databases">
        <title>Genome sequencing of the rare red list fungi Antrodiella citrinella (Flaviporus citrinellus).</title>
        <authorList>
            <person name="Buettner E."/>
            <person name="Kellner H."/>
        </authorList>
    </citation>
    <scope>NUCLEOTIDE SEQUENCE [LARGE SCALE GENOMIC DNA]</scope>
    <source>
        <strain evidence="1 2">DSM 108506</strain>
    </source>
</reference>
<dbReference type="AlphaFoldDB" id="A0A4S4LW68"/>
<evidence type="ECO:0000313" key="2">
    <source>
        <dbReference type="Proteomes" id="UP000308730"/>
    </source>
</evidence>
<feature type="non-terminal residue" evidence="1">
    <location>
        <position position="66"/>
    </location>
</feature>
<organism evidence="1 2">
    <name type="scientific">Antrodiella citrinella</name>
    <dbReference type="NCBI Taxonomy" id="2447956"/>
    <lineage>
        <taxon>Eukaryota</taxon>
        <taxon>Fungi</taxon>
        <taxon>Dikarya</taxon>
        <taxon>Basidiomycota</taxon>
        <taxon>Agaricomycotina</taxon>
        <taxon>Agaricomycetes</taxon>
        <taxon>Polyporales</taxon>
        <taxon>Steccherinaceae</taxon>
        <taxon>Antrodiella</taxon>
    </lineage>
</organism>
<sequence>MWFHSIGEKFEVTDVFPTGDYGRLHEDVLERLQDSLLEAVLMVKKAGEELGEKFERMEETKPYRKE</sequence>
<comment type="caution">
    <text evidence="1">The sequence shown here is derived from an EMBL/GenBank/DDBJ whole genome shotgun (WGS) entry which is preliminary data.</text>
</comment>
<keyword evidence="2" id="KW-1185">Reference proteome</keyword>
<gene>
    <name evidence="1" type="ORF">EUX98_g9242</name>
</gene>
<dbReference type="EMBL" id="SGPM01000703">
    <property type="protein sequence ID" value="THH16799.1"/>
    <property type="molecule type" value="Genomic_DNA"/>
</dbReference>
<dbReference type="Proteomes" id="UP000308730">
    <property type="component" value="Unassembled WGS sequence"/>
</dbReference>